<organism evidence="1 2">
    <name type="scientific">Pseudomonas frederiksbergensis</name>
    <dbReference type="NCBI Taxonomy" id="104087"/>
    <lineage>
        <taxon>Bacteria</taxon>
        <taxon>Pseudomonadati</taxon>
        <taxon>Pseudomonadota</taxon>
        <taxon>Gammaproteobacteria</taxon>
        <taxon>Pseudomonadales</taxon>
        <taxon>Pseudomonadaceae</taxon>
        <taxon>Pseudomonas</taxon>
    </lineage>
</organism>
<dbReference type="EMBL" id="JQGJ01000009">
    <property type="protein sequence ID" value="KHK63721.1"/>
    <property type="molecule type" value="Genomic_DNA"/>
</dbReference>
<comment type="caution">
    <text evidence="1">The sequence shown here is derived from an EMBL/GenBank/DDBJ whole genome shotgun (WGS) entry which is preliminary data.</text>
</comment>
<evidence type="ECO:0000313" key="1">
    <source>
        <dbReference type="EMBL" id="KHK63721.1"/>
    </source>
</evidence>
<accession>A0A0B1Z3C6</accession>
<name>A0A0B1Z3C6_9PSED</name>
<dbReference type="AlphaFoldDB" id="A0A0B1Z3C6"/>
<proteinExistence type="predicted"/>
<sequence>MLNHNYLLVQTSSLPDLVLVEVPKIEHAELNDQIEFFVRINDRDQLVNRIVITADTTFPLVCPIPKEVFSEDIKFITAELYYLHIRSQDGNMDRSPMLTLLLI</sequence>
<gene>
    <name evidence="1" type="ORF">JZ00_15890</name>
</gene>
<reference evidence="2" key="1">
    <citation type="submission" date="2015-03" db="EMBL/GenBank/DDBJ databases">
        <title>Pseudomonas frederiksbergensis hydrocarbon degrader.</title>
        <authorList>
            <person name="Brown L.M."/>
            <person name="Ruiz O.N."/>
            <person name="Mueller S."/>
            <person name="Gunasekera T.S."/>
        </authorList>
    </citation>
    <scope>NUCLEOTIDE SEQUENCE [LARGE SCALE GENOMIC DNA]</scope>
    <source>
        <strain evidence="2">SI8</strain>
    </source>
</reference>
<dbReference type="Proteomes" id="UP000030949">
    <property type="component" value="Unassembled WGS sequence"/>
</dbReference>
<protein>
    <submittedName>
        <fullName evidence="1">Uncharacterized protein</fullName>
    </submittedName>
</protein>
<evidence type="ECO:0000313" key="2">
    <source>
        <dbReference type="Proteomes" id="UP000030949"/>
    </source>
</evidence>